<dbReference type="InterPro" id="IPR036457">
    <property type="entry name" value="PPM-type-like_dom_sf"/>
</dbReference>
<dbReference type="PROSITE" id="PS51746">
    <property type="entry name" value="PPM_2"/>
    <property type="match status" value="1"/>
</dbReference>
<evidence type="ECO:0000256" key="1">
    <source>
        <dbReference type="ARBA" id="ARBA00004370"/>
    </source>
</evidence>
<evidence type="ECO:0000313" key="5">
    <source>
        <dbReference type="Proteomes" id="UP000008983"/>
    </source>
</evidence>
<dbReference type="EC" id="3.1.3.16" evidence="4"/>
<comment type="subcellular location">
    <subcellularLocation>
        <location evidence="1">Membrane</location>
    </subcellularLocation>
</comment>
<dbReference type="InterPro" id="IPR015655">
    <property type="entry name" value="PP2C"/>
</dbReference>
<dbReference type="AlphaFoldDB" id="G0QS42"/>
<keyword evidence="2" id="KW-0472">Membrane</keyword>
<evidence type="ECO:0000259" key="3">
    <source>
        <dbReference type="PROSITE" id="PS51746"/>
    </source>
</evidence>
<reference evidence="4 5" key="1">
    <citation type="submission" date="2011-07" db="EMBL/GenBank/DDBJ databases">
        <authorList>
            <person name="Coyne R."/>
            <person name="Brami D."/>
            <person name="Johnson J."/>
            <person name="Hostetler J."/>
            <person name="Hannick L."/>
            <person name="Clark T."/>
            <person name="Cassidy-Hanley D."/>
            <person name="Inman J."/>
        </authorList>
    </citation>
    <scope>NUCLEOTIDE SEQUENCE [LARGE SCALE GENOMIC DNA]</scope>
    <source>
        <strain evidence="4 5">G5</strain>
    </source>
</reference>
<dbReference type="GO" id="GO:0016020">
    <property type="term" value="C:membrane"/>
    <property type="evidence" value="ECO:0007669"/>
    <property type="project" value="UniProtKB-SubCell"/>
</dbReference>
<evidence type="ECO:0000256" key="2">
    <source>
        <dbReference type="ARBA" id="ARBA00023136"/>
    </source>
</evidence>
<name>G0QS42_ICHMU</name>
<sequence>MRTKAGCTVQRMTKINQDTAILIPKILQEINIYQFSVCDGHGEYGHLVSQYIKNNFPKILYKYLKENDTQITPDYIKNSILSATKQTNQEIFQSNIDSYLSGSTFVSVFIHENKLYCSNAGDSRAIVGKQTKGASNFFFQNISTDHKPNLEREKFRILKAGGRIQQQRDLSGQPIGPLRVWQFKNDIPGLAMTRSLGDKAAAIAGVICEPEIYEMDIQDEDKFIIVASDGVWEHLNDQFVTNIVGQFYNKGDCDLAAEKLMIESIKSWKKESFCRDDITCIVIFLNKNS</sequence>
<dbReference type="PANTHER" id="PTHR47992">
    <property type="entry name" value="PROTEIN PHOSPHATASE"/>
    <property type="match status" value="1"/>
</dbReference>
<proteinExistence type="predicted"/>
<dbReference type="Gene3D" id="3.60.40.10">
    <property type="entry name" value="PPM-type phosphatase domain"/>
    <property type="match status" value="1"/>
</dbReference>
<gene>
    <name evidence="4" type="ORF">IMG5_099170</name>
</gene>
<dbReference type="InterPro" id="IPR001932">
    <property type="entry name" value="PPM-type_phosphatase-like_dom"/>
</dbReference>
<dbReference type="SMART" id="SM00332">
    <property type="entry name" value="PP2Cc"/>
    <property type="match status" value="1"/>
</dbReference>
<dbReference type="OMA" id="YACKTKA"/>
<evidence type="ECO:0000313" key="4">
    <source>
        <dbReference type="EMBL" id="EGR31955.1"/>
    </source>
</evidence>
<dbReference type="RefSeq" id="XP_004035441.1">
    <property type="nucleotide sequence ID" value="XM_004035393.1"/>
</dbReference>
<keyword evidence="4" id="KW-0378">Hydrolase</keyword>
<dbReference type="eggNOG" id="KOG0698">
    <property type="taxonomic scope" value="Eukaryota"/>
</dbReference>
<accession>G0QS42</accession>
<feature type="domain" description="PPM-type phosphatase" evidence="3">
    <location>
        <begin position="3"/>
        <end position="285"/>
    </location>
</feature>
<dbReference type="Proteomes" id="UP000008983">
    <property type="component" value="Unassembled WGS sequence"/>
</dbReference>
<dbReference type="Pfam" id="PF00481">
    <property type="entry name" value="PP2C"/>
    <property type="match status" value="1"/>
</dbReference>
<dbReference type="FunFam" id="3.60.40.10:FF:000051">
    <property type="entry name" value="Protein phosphatase 2C-like protein"/>
    <property type="match status" value="1"/>
</dbReference>
<keyword evidence="5" id="KW-1185">Reference proteome</keyword>
<dbReference type="InParanoid" id="G0QS42"/>
<dbReference type="EMBL" id="GL983805">
    <property type="protein sequence ID" value="EGR31955.1"/>
    <property type="molecule type" value="Genomic_DNA"/>
</dbReference>
<dbReference type="STRING" id="857967.G0QS42"/>
<organism evidence="4 5">
    <name type="scientific">Ichthyophthirius multifiliis</name>
    <name type="common">White spot disease agent</name>
    <name type="synonym">Ich</name>
    <dbReference type="NCBI Taxonomy" id="5932"/>
    <lineage>
        <taxon>Eukaryota</taxon>
        <taxon>Sar</taxon>
        <taxon>Alveolata</taxon>
        <taxon>Ciliophora</taxon>
        <taxon>Intramacronucleata</taxon>
        <taxon>Oligohymenophorea</taxon>
        <taxon>Hymenostomatida</taxon>
        <taxon>Ophryoglenina</taxon>
        <taxon>Ichthyophthirius</taxon>
    </lineage>
</organism>
<dbReference type="GeneID" id="14908117"/>
<dbReference type="CDD" id="cd00143">
    <property type="entry name" value="PP2Cc"/>
    <property type="match status" value="1"/>
</dbReference>
<dbReference type="SUPFAM" id="SSF81606">
    <property type="entry name" value="PP2C-like"/>
    <property type="match status" value="1"/>
</dbReference>
<dbReference type="OrthoDB" id="10264738at2759"/>
<protein>
    <submittedName>
        <fullName evidence="4">Protein phosphatase 2c, putative</fullName>
        <ecNumber evidence="4">3.1.3.16</ecNumber>
    </submittedName>
</protein>
<dbReference type="GO" id="GO:0004722">
    <property type="term" value="F:protein serine/threonine phosphatase activity"/>
    <property type="evidence" value="ECO:0007669"/>
    <property type="project" value="UniProtKB-EC"/>
</dbReference>